<keyword evidence="3" id="KW-1185">Reference proteome</keyword>
<protein>
    <recommendedName>
        <fullName evidence="4">TadE-like protein</fullName>
    </recommendedName>
</protein>
<feature type="compositionally biased region" description="Basic residues" evidence="1">
    <location>
        <begin position="26"/>
        <end position="41"/>
    </location>
</feature>
<gene>
    <name evidence="2" type="ORF">GCM10010124_11620</name>
</gene>
<evidence type="ECO:0000313" key="3">
    <source>
        <dbReference type="Proteomes" id="UP000662200"/>
    </source>
</evidence>
<comment type="caution">
    <text evidence="2">The sequence shown here is derived from an EMBL/GenBank/DDBJ whole genome shotgun (WGS) entry which is preliminary data.</text>
</comment>
<name>A0A8J3FFE6_9ACTN</name>
<feature type="region of interest" description="Disordered" evidence="1">
    <location>
        <begin position="19"/>
        <end position="41"/>
    </location>
</feature>
<accession>A0A8J3FFE6</accession>
<evidence type="ECO:0000313" key="2">
    <source>
        <dbReference type="EMBL" id="GGK20765.1"/>
    </source>
</evidence>
<dbReference type="NCBIfam" id="NF041390">
    <property type="entry name" value="TadE_Rv3655c"/>
    <property type="match status" value="1"/>
</dbReference>
<proteinExistence type="predicted"/>
<dbReference type="Proteomes" id="UP000662200">
    <property type="component" value="Unassembled WGS sequence"/>
</dbReference>
<dbReference type="InterPro" id="IPR049790">
    <property type="entry name" value="Rv3655c/TadE"/>
</dbReference>
<sequence>MAQPHSAADLLRLEADGAERAPGRERRVRSGTRRANGRPRRLSARLPTAARLLPAAVRLRRVGTRLRKVAAREDGMFTAELAAGLPALVLLLGVGLTAVDAVRLRVWCLHAARESALAQSRGRTAPPWTDPPVGAALSATADDRTVRIRVQAPVRVFGASVPRVRVAATAVASWEPGVAPRVVPAAAGRLGMVRDRG</sequence>
<reference evidence="2" key="1">
    <citation type="journal article" date="2014" name="Int. J. Syst. Evol. Microbiol.">
        <title>Complete genome sequence of Corynebacterium casei LMG S-19264T (=DSM 44701T), isolated from a smear-ripened cheese.</title>
        <authorList>
            <consortium name="US DOE Joint Genome Institute (JGI-PGF)"/>
            <person name="Walter F."/>
            <person name="Albersmeier A."/>
            <person name="Kalinowski J."/>
            <person name="Ruckert C."/>
        </authorList>
    </citation>
    <scope>NUCLEOTIDE SEQUENCE</scope>
    <source>
        <strain evidence="2">JCM 3091</strain>
    </source>
</reference>
<dbReference type="EMBL" id="BMQC01000003">
    <property type="protein sequence ID" value="GGK20765.1"/>
    <property type="molecule type" value="Genomic_DNA"/>
</dbReference>
<evidence type="ECO:0000256" key="1">
    <source>
        <dbReference type="SAM" id="MobiDB-lite"/>
    </source>
</evidence>
<dbReference type="AlphaFoldDB" id="A0A8J3FFE6"/>
<evidence type="ECO:0008006" key="4">
    <source>
        <dbReference type="Google" id="ProtNLM"/>
    </source>
</evidence>
<organism evidence="2 3">
    <name type="scientific">Pilimelia terevasa</name>
    <dbReference type="NCBI Taxonomy" id="53372"/>
    <lineage>
        <taxon>Bacteria</taxon>
        <taxon>Bacillati</taxon>
        <taxon>Actinomycetota</taxon>
        <taxon>Actinomycetes</taxon>
        <taxon>Micromonosporales</taxon>
        <taxon>Micromonosporaceae</taxon>
        <taxon>Pilimelia</taxon>
    </lineage>
</organism>
<reference evidence="2" key="2">
    <citation type="submission" date="2020-09" db="EMBL/GenBank/DDBJ databases">
        <authorList>
            <person name="Sun Q."/>
            <person name="Ohkuma M."/>
        </authorList>
    </citation>
    <scope>NUCLEOTIDE SEQUENCE</scope>
    <source>
        <strain evidence="2">JCM 3091</strain>
    </source>
</reference>